<evidence type="ECO:0000313" key="4">
    <source>
        <dbReference type="Proteomes" id="UP000815325"/>
    </source>
</evidence>
<feature type="non-terminal residue" evidence="3">
    <location>
        <position position="1"/>
    </location>
</feature>
<dbReference type="EMBL" id="MU070464">
    <property type="protein sequence ID" value="KAF5827595.1"/>
    <property type="molecule type" value="Genomic_DNA"/>
</dbReference>
<evidence type="ECO:0000256" key="1">
    <source>
        <dbReference type="ARBA" id="ARBA00022722"/>
    </source>
</evidence>
<evidence type="ECO:0000256" key="2">
    <source>
        <dbReference type="ARBA" id="ARBA00022801"/>
    </source>
</evidence>
<comment type="caution">
    <text evidence="3">The sequence shown here is derived from an EMBL/GenBank/DDBJ whole genome shotgun (WGS) entry which is preliminary data.</text>
</comment>
<gene>
    <name evidence="3" type="ORF">DUNSADRAFT_362</name>
</gene>
<name>A0ABQ7FZ18_DUNSA</name>
<keyword evidence="4" id="KW-1185">Reference proteome</keyword>
<dbReference type="Gene3D" id="3.30.420.10">
    <property type="entry name" value="Ribonuclease H-like superfamily/Ribonuclease H"/>
    <property type="match status" value="1"/>
</dbReference>
<dbReference type="InterPro" id="IPR047021">
    <property type="entry name" value="REXO1/3/4-like"/>
</dbReference>
<dbReference type="InterPro" id="IPR012337">
    <property type="entry name" value="RNaseH-like_sf"/>
</dbReference>
<dbReference type="SUPFAM" id="SSF53098">
    <property type="entry name" value="Ribonuclease H-like"/>
    <property type="match status" value="1"/>
</dbReference>
<dbReference type="PANTHER" id="PTHR12801:SF45">
    <property type="entry name" value="RNA EXONUCLEASE 4"/>
    <property type="match status" value="1"/>
</dbReference>
<protein>
    <recommendedName>
        <fullName evidence="5">RNA exonuclease 4</fullName>
    </recommendedName>
</protein>
<dbReference type="Proteomes" id="UP000815325">
    <property type="component" value="Unassembled WGS sequence"/>
</dbReference>
<dbReference type="PANTHER" id="PTHR12801">
    <property type="entry name" value="RNA EXONUCLEASE REXO1 / RECO3 FAMILY MEMBER-RELATED"/>
    <property type="match status" value="1"/>
</dbReference>
<reference evidence="3" key="1">
    <citation type="submission" date="2017-08" db="EMBL/GenBank/DDBJ databases">
        <authorList>
            <person name="Polle J.E."/>
            <person name="Barry K."/>
            <person name="Cushman J."/>
            <person name="Schmutz J."/>
            <person name="Tran D."/>
            <person name="Hathwaick L.T."/>
            <person name="Yim W.C."/>
            <person name="Jenkins J."/>
            <person name="Mckie-Krisberg Z.M."/>
            <person name="Prochnik S."/>
            <person name="Lindquist E."/>
            <person name="Dockter R.B."/>
            <person name="Adam C."/>
            <person name="Molina H."/>
            <person name="Bunkerborg J."/>
            <person name="Jin E."/>
            <person name="Buchheim M."/>
            <person name="Magnuson J."/>
        </authorList>
    </citation>
    <scope>NUCLEOTIDE SEQUENCE</scope>
    <source>
        <strain evidence="3">CCAP 19/18</strain>
    </source>
</reference>
<accession>A0ABQ7FZ18</accession>
<keyword evidence="2" id="KW-0378">Hydrolase</keyword>
<dbReference type="InterPro" id="IPR036397">
    <property type="entry name" value="RNaseH_sf"/>
</dbReference>
<proteinExistence type="predicted"/>
<keyword evidence="1" id="KW-0540">Nuclease</keyword>
<sequence length="75" mass="8329">QGRLLVGHGLSNDLKAMMLDHPRKDTRDTARYLPFMHSPAPGRKHKPRALRVLASEILGLDIQVWWCGSVPGVCG</sequence>
<organism evidence="3 4">
    <name type="scientific">Dunaliella salina</name>
    <name type="common">Green alga</name>
    <name type="synonym">Protococcus salinus</name>
    <dbReference type="NCBI Taxonomy" id="3046"/>
    <lineage>
        <taxon>Eukaryota</taxon>
        <taxon>Viridiplantae</taxon>
        <taxon>Chlorophyta</taxon>
        <taxon>core chlorophytes</taxon>
        <taxon>Chlorophyceae</taxon>
        <taxon>CS clade</taxon>
        <taxon>Chlamydomonadales</taxon>
        <taxon>Dunaliellaceae</taxon>
        <taxon>Dunaliella</taxon>
    </lineage>
</organism>
<evidence type="ECO:0008006" key="5">
    <source>
        <dbReference type="Google" id="ProtNLM"/>
    </source>
</evidence>
<evidence type="ECO:0000313" key="3">
    <source>
        <dbReference type="EMBL" id="KAF5827595.1"/>
    </source>
</evidence>